<feature type="region of interest" description="Disordered" evidence="1">
    <location>
        <begin position="27"/>
        <end position="132"/>
    </location>
</feature>
<protein>
    <submittedName>
        <fullName evidence="2">Uncharacterized protein</fullName>
    </submittedName>
</protein>
<dbReference type="Proteomes" id="UP001217089">
    <property type="component" value="Unassembled WGS sequence"/>
</dbReference>
<accession>A0ABQ9EUJ4</accession>
<evidence type="ECO:0000313" key="3">
    <source>
        <dbReference type="Proteomes" id="UP001217089"/>
    </source>
</evidence>
<keyword evidence="3" id="KW-1185">Reference proteome</keyword>
<evidence type="ECO:0000256" key="1">
    <source>
        <dbReference type="SAM" id="MobiDB-lite"/>
    </source>
</evidence>
<evidence type="ECO:0000313" key="2">
    <source>
        <dbReference type="EMBL" id="KAJ8307622.1"/>
    </source>
</evidence>
<proteinExistence type="predicted"/>
<dbReference type="EMBL" id="JARBDR010000773">
    <property type="protein sequence ID" value="KAJ8307622.1"/>
    <property type="molecule type" value="Genomic_DNA"/>
</dbReference>
<feature type="compositionally biased region" description="Polar residues" evidence="1">
    <location>
        <begin position="110"/>
        <end position="132"/>
    </location>
</feature>
<gene>
    <name evidence="2" type="ORF">KUTeg_014813</name>
</gene>
<dbReference type="InterPro" id="IPR028271">
    <property type="entry name" value="RAMAC"/>
</dbReference>
<sequence>MTEESEKEDLIVEEIIRKYDEMFKNRYTDDDPGYVAAKQKASPAPPCVKNWYNKPKRNFDWTRDGNQGGRGQRGGGGHYGNHRSHRGYHQGYQDRNYGGRGQYHNHSDNRQQSYHRQSGYYGNQQRNRYQPN</sequence>
<reference evidence="2 3" key="1">
    <citation type="submission" date="2022-12" db="EMBL/GenBank/DDBJ databases">
        <title>Chromosome-level genome of Tegillarca granosa.</title>
        <authorList>
            <person name="Kim J."/>
        </authorList>
    </citation>
    <scope>NUCLEOTIDE SEQUENCE [LARGE SCALE GENOMIC DNA]</scope>
    <source>
        <strain evidence="2">Teg-2019</strain>
        <tissue evidence="2">Adductor muscle</tissue>
    </source>
</reference>
<feature type="compositionally biased region" description="Gly residues" evidence="1">
    <location>
        <begin position="66"/>
        <end position="79"/>
    </location>
</feature>
<name>A0ABQ9EUJ4_TEGGR</name>
<comment type="caution">
    <text evidence="2">The sequence shown here is derived from an EMBL/GenBank/DDBJ whole genome shotgun (WGS) entry which is preliminary data.</text>
</comment>
<organism evidence="2 3">
    <name type="scientific">Tegillarca granosa</name>
    <name type="common">Malaysian cockle</name>
    <name type="synonym">Anadara granosa</name>
    <dbReference type="NCBI Taxonomy" id="220873"/>
    <lineage>
        <taxon>Eukaryota</taxon>
        <taxon>Metazoa</taxon>
        <taxon>Spiralia</taxon>
        <taxon>Lophotrochozoa</taxon>
        <taxon>Mollusca</taxon>
        <taxon>Bivalvia</taxon>
        <taxon>Autobranchia</taxon>
        <taxon>Pteriomorphia</taxon>
        <taxon>Arcoida</taxon>
        <taxon>Arcoidea</taxon>
        <taxon>Arcidae</taxon>
        <taxon>Tegillarca</taxon>
    </lineage>
</organism>
<dbReference type="Pfam" id="PF15320">
    <property type="entry name" value="RAM"/>
    <property type="match status" value="1"/>
</dbReference>